<name>A0A1G2KIT9_9BACT</name>
<accession>A0A1G2KIT9</accession>
<comment type="caution">
    <text evidence="2">The sequence shown here is derived from an EMBL/GenBank/DDBJ whole genome shotgun (WGS) entry which is preliminary data.</text>
</comment>
<evidence type="ECO:0000256" key="1">
    <source>
        <dbReference type="SAM" id="SignalP"/>
    </source>
</evidence>
<sequence>MKKYFVLALVLLAAVLHGAYAEARPVVRLGFYYTEHVTKNEAQIHADIEEVLTRGGIRIGATLVPVFIKKTPSTLSFPLVQGIVETETRGSVVAGSGIDGNDALESLARHQTIAKDAAEVDFVIVFTPALLIPKGVVAVQPLGIIVNKYKAIVGWTVANGKFALAGYDGVRKLLEHTILHELGHHIGLYHTDDVDSETCVRTHFLMCQDVQLVTEQHTVCEKTAAGVLECNNSLVERFREYVVDAAFISALARFEKQ</sequence>
<reference evidence="2 3" key="1">
    <citation type="journal article" date="2016" name="Nat. Commun.">
        <title>Thousands of microbial genomes shed light on interconnected biogeochemical processes in an aquifer system.</title>
        <authorList>
            <person name="Anantharaman K."/>
            <person name="Brown C.T."/>
            <person name="Hug L.A."/>
            <person name="Sharon I."/>
            <person name="Castelle C.J."/>
            <person name="Probst A.J."/>
            <person name="Thomas B.C."/>
            <person name="Singh A."/>
            <person name="Wilkins M.J."/>
            <person name="Karaoz U."/>
            <person name="Brodie E.L."/>
            <person name="Williams K.H."/>
            <person name="Hubbard S.S."/>
            <person name="Banfield J.F."/>
        </authorList>
    </citation>
    <scope>NUCLEOTIDE SEQUENCE [LARGE SCALE GENOMIC DNA]</scope>
</reference>
<evidence type="ECO:0000313" key="2">
    <source>
        <dbReference type="EMBL" id="OGZ99183.1"/>
    </source>
</evidence>
<dbReference type="GO" id="GO:0008237">
    <property type="term" value="F:metallopeptidase activity"/>
    <property type="evidence" value="ECO:0007669"/>
    <property type="project" value="InterPro"/>
</dbReference>
<dbReference type="InterPro" id="IPR024079">
    <property type="entry name" value="MetalloPept_cat_dom_sf"/>
</dbReference>
<evidence type="ECO:0000313" key="3">
    <source>
        <dbReference type="Proteomes" id="UP000179023"/>
    </source>
</evidence>
<dbReference type="Gene3D" id="3.40.390.10">
    <property type="entry name" value="Collagenase (Catalytic Domain)"/>
    <property type="match status" value="1"/>
</dbReference>
<gene>
    <name evidence="2" type="ORF">A3C07_04545</name>
</gene>
<evidence type="ECO:0008006" key="4">
    <source>
        <dbReference type="Google" id="ProtNLM"/>
    </source>
</evidence>
<dbReference type="EMBL" id="MHQI01000046">
    <property type="protein sequence ID" value="OGZ99183.1"/>
    <property type="molecule type" value="Genomic_DNA"/>
</dbReference>
<dbReference type="AlphaFoldDB" id="A0A1G2KIT9"/>
<dbReference type="SUPFAM" id="SSF55486">
    <property type="entry name" value="Metalloproteases ('zincins'), catalytic domain"/>
    <property type="match status" value="1"/>
</dbReference>
<dbReference type="STRING" id="1802270.A3C07_04545"/>
<feature type="signal peptide" evidence="1">
    <location>
        <begin position="1"/>
        <end position="23"/>
    </location>
</feature>
<feature type="chain" id="PRO_5009583400" description="Peptidase M10 metallopeptidase domain-containing protein" evidence="1">
    <location>
        <begin position="24"/>
        <end position="257"/>
    </location>
</feature>
<keyword evidence="1" id="KW-0732">Signal</keyword>
<dbReference type="Proteomes" id="UP000179023">
    <property type="component" value="Unassembled WGS sequence"/>
</dbReference>
<dbReference type="Pfam" id="PF13582">
    <property type="entry name" value="Reprolysin_3"/>
    <property type="match status" value="1"/>
</dbReference>
<protein>
    <recommendedName>
        <fullName evidence="4">Peptidase M10 metallopeptidase domain-containing protein</fullName>
    </recommendedName>
</protein>
<proteinExistence type="predicted"/>
<organism evidence="2 3">
    <name type="scientific">Candidatus Sungbacteria bacterium RIFCSPHIGHO2_02_FULL_47_11</name>
    <dbReference type="NCBI Taxonomy" id="1802270"/>
    <lineage>
        <taxon>Bacteria</taxon>
        <taxon>Candidatus Sungiibacteriota</taxon>
    </lineage>
</organism>